<organism evidence="2 3">
    <name type="scientific">Desulfococcus multivorans DSM 2059</name>
    <dbReference type="NCBI Taxonomy" id="1121405"/>
    <lineage>
        <taxon>Bacteria</taxon>
        <taxon>Pseudomonadati</taxon>
        <taxon>Thermodesulfobacteriota</taxon>
        <taxon>Desulfobacteria</taxon>
        <taxon>Desulfobacterales</taxon>
        <taxon>Desulfococcaceae</taxon>
        <taxon>Desulfococcus</taxon>
    </lineage>
</organism>
<dbReference type="Proteomes" id="UP000014977">
    <property type="component" value="Unassembled WGS sequence"/>
</dbReference>
<reference evidence="2 3" key="1">
    <citation type="journal article" date="2013" name="Genome Announc.">
        <title>Draft genome sequences for three mercury-methylating, sulfate-reducing bacteria.</title>
        <authorList>
            <person name="Brown S.D."/>
            <person name="Hurt R.A.Jr."/>
            <person name="Gilmour C.C."/>
            <person name="Elias D.A."/>
        </authorList>
    </citation>
    <scope>NUCLEOTIDE SEQUENCE [LARGE SCALE GENOMIC DNA]</scope>
    <source>
        <strain evidence="2 3">DSM 2059</strain>
    </source>
</reference>
<evidence type="ECO:0000313" key="3">
    <source>
        <dbReference type="Proteomes" id="UP000014977"/>
    </source>
</evidence>
<proteinExistence type="predicted"/>
<comment type="caution">
    <text evidence="2">The sequence shown here is derived from an EMBL/GenBank/DDBJ whole genome shotgun (WGS) entry which is preliminary data.</text>
</comment>
<dbReference type="EMBL" id="ATHJ01000011">
    <property type="protein sequence ID" value="EPR44974.1"/>
    <property type="molecule type" value="Genomic_DNA"/>
</dbReference>
<feature type="region of interest" description="Disordered" evidence="1">
    <location>
        <begin position="53"/>
        <end position="78"/>
    </location>
</feature>
<dbReference type="AlphaFoldDB" id="S7VE10"/>
<protein>
    <submittedName>
        <fullName evidence="2">Uncharacterized protein</fullName>
    </submittedName>
</protein>
<dbReference type="RefSeq" id="WP_020875201.1">
    <property type="nucleotide sequence ID" value="NZ_ATHJ01000011.1"/>
</dbReference>
<gene>
    <name evidence="2" type="ORF">dsmv_1010</name>
</gene>
<evidence type="ECO:0000313" key="2">
    <source>
        <dbReference type="EMBL" id="EPR44974.1"/>
    </source>
</evidence>
<accession>S7VE10</accession>
<keyword evidence="3" id="KW-1185">Reference proteome</keyword>
<sequence>MSHTDVVGRLEGFLNLCSNSTDSESTVDCENALRRISTTYQPANAPACSAAHAVRHQAESTTNPDQHFNGRSHHGPVR</sequence>
<evidence type="ECO:0000256" key="1">
    <source>
        <dbReference type="SAM" id="MobiDB-lite"/>
    </source>
</evidence>
<name>S7VE10_DESML</name>